<reference evidence="2" key="1">
    <citation type="submission" date="2021-01" db="EMBL/GenBank/DDBJ databases">
        <authorList>
            <person name="Corre E."/>
            <person name="Pelletier E."/>
            <person name="Niang G."/>
            <person name="Scheremetjew M."/>
            <person name="Finn R."/>
            <person name="Kale V."/>
            <person name="Holt S."/>
            <person name="Cochrane G."/>
            <person name="Meng A."/>
            <person name="Brown T."/>
            <person name="Cohen L."/>
        </authorList>
    </citation>
    <scope>NUCLEOTIDE SEQUENCE</scope>
    <source>
        <strain evidence="2">CCMP1413</strain>
    </source>
</reference>
<dbReference type="EMBL" id="HBDZ01009799">
    <property type="protein sequence ID" value="CAD8242175.1"/>
    <property type="molecule type" value="Transcribed_RNA"/>
</dbReference>
<feature type="region of interest" description="Disordered" evidence="1">
    <location>
        <begin position="76"/>
        <end position="95"/>
    </location>
</feature>
<proteinExistence type="predicted"/>
<accession>A0A7R9TQU0</accession>
<organism evidence="2">
    <name type="scientific">Prasinoderma coloniale</name>
    <dbReference type="NCBI Taxonomy" id="156133"/>
    <lineage>
        <taxon>Eukaryota</taxon>
        <taxon>Viridiplantae</taxon>
        <taxon>Prasinodermophyta</taxon>
        <taxon>Prasinodermophyceae</taxon>
        <taxon>Prasinodermales</taxon>
        <taxon>Prasinodermaceae</taxon>
        <taxon>Prasinoderma</taxon>
    </lineage>
</organism>
<dbReference type="SUPFAM" id="SSF52540">
    <property type="entry name" value="P-loop containing nucleoside triphosphate hydrolases"/>
    <property type="match status" value="1"/>
</dbReference>
<evidence type="ECO:0000256" key="1">
    <source>
        <dbReference type="SAM" id="MobiDB-lite"/>
    </source>
</evidence>
<dbReference type="InterPro" id="IPR027417">
    <property type="entry name" value="P-loop_NTPase"/>
</dbReference>
<feature type="region of interest" description="Disordered" evidence="1">
    <location>
        <begin position="1"/>
        <end position="20"/>
    </location>
</feature>
<dbReference type="AlphaFoldDB" id="A0A7R9TQU0"/>
<sequence length="516" mass="57452">MRAAQGAGCGMGQPPRGRARARSRTCSSAAAALWALGVAVAVCTAFGIQRGGVDESDGTAGGHAVHAVRLQDADVAGGHRNARDEARAPPRGVSQTPACSLERYWARVEEYYDGNSAQQQAAARDSRPSPTRLFEQHHLCAAQQRQLGWHALHGGRRGEPASGPLGLSVMGVEGTGHHMTTFNSGVLWQAPVQVFAKLNLTVLETLSFPYSSRLEGKAGVRGGHYRADGKFGQRYLSRTDRTIVKMYPYERVWRSESKAYNFEDRFRDPRVLFVVLARDPVRSVLSNLGRFYTTVSGKDNESGYSVETEVPPFSDAAFELELRQQAVAYTNVELLAHSVPCGRLFLMPFELFLSDPCSMVAALWQYVGRGRYLHKNGTSILRWWQRQVAEYFARDVKSSLPYKLKLLDWEACKRHEESLGAEGYTTLEKRWSEEPTPQLLAAVERCEKVLGDKALHYFARLRFMWPLQTPFWAHALDPLRGAENADEGEERPSGEEASTREPLEAWQDPASLAHSP</sequence>
<evidence type="ECO:0000313" key="2">
    <source>
        <dbReference type="EMBL" id="CAD8242175.1"/>
    </source>
</evidence>
<feature type="region of interest" description="Disordered" evidence="1">
    <location>
        <begin position="482"/>
        <end position="516"/>
    </location>
</feature>
<feature type="compositionally biased region" description="Basic and acidic residues" evidence="1">
    <location>
        <begin position="490"/>
        <end position="503"/>
    </location>
</feature>
<protein>
    <submittedName>
        <fullName evidence="2">Uncharacterized protein</fullName>
    </submittedName>
</protein>
<gene>
    <name evidence="2" type="ORF">PCOL08062_LOCUS7480</name>
</gene>
<name>A0A7R9TQU0_9VIRI</name>